<proteinExistence type="predicted"/>
<dbReference type="Gene3D" id="3.30.530.20">
    <property type="match status" value="1"/>
</dbReference>
<dbReference type="EMBL" id="QFOD01000006">
    <property type="protein sequence ID" value="PZP33266.1"/>
    <property type="molecule type" value="Genomic_DNA"/>
</dbReference>
<dbReference type="AlphaFoldDB" id="A0A2W5FK34"/>
<dbReference type="Proteomes" id="UP000249633">
    <property type="component" value="Unassembled WGS sequence"/>
</dbReference>
<gene>
    <name evidence="1" type="ORF">DI603_07755</name>
</gene>
<reference evidence="1 2" key="1">
    <citation type="submission" date="2017-08" db="EMBL/GenBank/DDBJ databases">
        <title>Infants hospitalized years apart are colonized by the same room-sourced microbial strains.</title>
        <authorList>
            <person name="Brooks B."/>
            <person name="Olm M.R."/>
            <person name="Firek B.A."/>
            <person name="Baker R."/>
            <person name="Thomas B.C."/>
            <person name="Morowitz M.J."/>
            <person name="Banfield J.F."/>
        </authorList>
    </citation>
    <scope>NUCLEOTIDE SEQUENCE [LARGE SCALE GENOMIC DNA]</scope>
    <source>
        <strain evidence="1">S2_012_000_R2_81</strain>
    </source>
</reference>
<evidence type="ECO:0000313" key="2">
    <source>
        <dbReference type="Proteomes" id="UP000249633"/>
    </source>
</evidence>
<sequence>MGMPPLPLLDGARHELSAAGEHVVHTSLLIEAPAALVWQVLTDFERMPRWSSSLLSVQGPWQDGAAVVVWQQLMGEAWVQPQVLKLQPGVGFGWSSWWHGDYSRVRDDHWFELQPLAPALTRVVQRDRFHGPDAAALGAPLARAALADYAGFNRALRDEVMARSLRKPPELQQAVVVLLADLQAAGQVQAGIEPAAGRPVGRAIGRLRGPHDGTDL</sequence>
<dbReference type="InterPro" id="IPR023393">
    <property type="entry name" value="START-like_dom_sf"/>
</dbReference>
<name>A0A2W5FK34_9BURK</name>
<dbReference type="Pfam" id="PF10604">
    <property type="entry name" value="Polyketide_cyc2"/>
    <property type="match status" value="1"/>
</dbReference>
<dbReference type="SUPFAM" id="SSF55961">
    <property type="entry name" value="Bet v1-like"/>
    <property type="match status" value="1"/>
</dbReference>
<organism evidence="1 2">
    <name type="scientific">Roseateles depolymerans</name>
    <dbReference type="NCBI Taxonomy" id="76731"/>
    <lineage>
        <taxon>Bacteria</taxon>
        <taxon>Pseudomonadati</taxon>
        <taxon>Pseudomonadota</taxon>
        <taxon>Betaproteobacteria</taxon>
        <taxon>Burkholderiales</taxon>
        <taxon>Sphaerotilaceae</taxon>
        <taxon>Roseateles</taxon>
    </lineage>
</organism>
<comment type="caution">
    <text evidence="1">The sequence shown here is derived from an EMBL/GenBank/DDBJ whole genome shotgun (WGS) entry which is preliminary data.</text>
</comment>
<evidence type="ECO:0000313" key="1">
    <source>
        <dbReference type="EMBL" id="PZP33266.1"/>
    </source>
</evidence>
<dbReference type="InterPro" id="IPR019587">
    <property type="entry name" value="Polyketide_cyclase/dehydratase"/>
</dbReference>
<protein>
    <submittedName>
        <fullName evidence="1">Uncharacterized protein</fullName>
    </submittedName>
</protein>
<accession>A0A2W5FK34</accession>
<dbReference type="CDD" id="cd07822">
    <property type="entry name" value="SRPBCC_4"/>
    <property type="match status" value="1"/>
</dbReference>